<comment type="catalytic activity">
    <reaction evidence="7">
        <text>N(6)-methyl-AMP + H2O + H(+) = IMP + methylamine</text>
        <dbReference type="Rhea" id="RHEA:16001"/>
        <dbReference type="ChEBI" id="CHEBI:15377"/>
        <dbReference type="ChEBI" id="CHEBI:15378"/>
        <dbReference type="ChEBI" id="CHEBI:58053"/>
        <dbReference type="ChEBI" id="CHEBI:59338"/>
        <dbReference type="ChEBI" id="CHEBI:144842"/>
    </reaction>
    <physiologicalReaction direction="left-to-right" evidence="7">
        <dbReference type="Rhea" id="RHEA:16002"/>
    </physiologicalReaction>
</comment>
<keyword evidence="6" id="KW-0546">Nucleotide metabolism</keyword>
<dbReference type="InterPro" id="IPR032466">
    <property type="entry name" value="Metal_Hydrolase"/>
</dbReference>
<dbReference type="GO" id="GO:0006154">
    <property type="term" value="P:adenosine catabolic process"/>
    <property type="evidence" value="ECO:0007669"/>
    <property type="project" value="TreeGrafter"/>
</dbReference>
<comment type="similarity">
    <text evidence="2">Belongs to the metallo-dependent hydrolases superfamily. Adenosine and AMP deaminases family.</text>
</comment>
<evidence type="ECO:0000256" key="2">
    <source>
        <dbReference type="ARBA" id="ARBA00006676"/>
    </source>
</evidence>
<accession>A0A4Q9MK46</accession>
<gene>
    <name evidence="8" type="ORF">BD311DRAFT_762705</name>
</gene>
<comment type="cofactor">
    <cofactor evidence="1">
        <name>Zn(2+)</name>
        <dbReference type="ChEBI" id="CHEBI:29105"/>
    </cofactor>
</comment>
<dbReference type="EMBL" id="ML143447">
    <property type="protein sequence ID" value="TBU26336.1"/>
    <property type="molecule type" value="Genomic_DNA"/>
</dbReference>
<keyword evidence="5" id="KW-0862">Zinc</keyword>
<dbReference type="Gene3D" id="3.20.20.140">
    <property type="entry name" value="Metal-dependent hydrolases"/>
    <property type="match status" value="1"/>
</dbReference>
<dbReference type="Proteomes" id="UP000292957">
    <property type="component" value="Unassembled WGS sequence"/>
</dbReference>
<dbReference type="OrthoDB" id="272271at2759"/>
<dbReference type="InterPro" id="IPR006330">
    <property type="entry name" value="Ado/ade_deaminase"/>
</dbReference>
<dbReference type="GO" id="GO:0046103">
    <property type="term" value="P:inosine biosynthetic process"/>
    <property type="evidence" value="ECO:0007669"/>
    <property type="project" value="TreeGrafter"/>
</dbReference>
<dbReference type="SUPFAM" id="SSF51556">
    <property type="entry name" value="Metallo-dependent hydrolases"/>
    <property type="match status" value="1"/>
</dbReference>
<dbReference type="GO" id="GO:0046872">
    <property type="term" value="F:metal ion binding"/>
    <property type="evidence" value="ECO:0007669"/>
    <property type="project" value="UniProtKB-KW"/>
</dbReference>
<dbReference type="PANTHER" id="PTHR11409">
    <property type="entry name" value="ADENOSINE DEAMINASE"/>
    <property type="match status" value="1"/>
</dbReference>
<keyword evidence="4 8" id="KW-0378">Hydrolase</keyword>
<evidence type="ECO:0000256" key="7">
    <source>
        <dbReference type="ARBA" id="ARBA00048787"/>
    </source>
</evidence>
<keyword evidence="3" id="KW-0479">Metal-binding</keyword>
<evidence type="ECO:0000256" key="3">
    <source>
        <dbReference type="ARBA" id="ARBA00022723"/>
    </source>
</evidence>
<sequence>MVHTVHGPAANALASLTPHQLDFLKKLPKAELHAHLNGSIPFPILQQLARERETSLAHADEISNVPEIVRAGLEKLKAGVVLDQLHDFFDLFPAIYALTSNPAALARATRGVLEHFLEEQDGYPQAAYIELRSIPRETPEMTRRKYIETVLDEIERYPPERAAYIVALDRRMEPRFAAECVQHAIELKNAGRRIVGIDLCGDPTAGNITEFAQYFRQAKEAGLGLTLHIAEVKECPPTETLQLLSFKPDRLGHATFLDDEAKRIVHTDEMCIEICLSSNLLCKTVPTLDVHHIRYYLSHNHPIAICTDDILPFRNSLVGEYALLMATPPLGLGLEEAEIEKIAKMGMNSRFR</sequence>
<evidence type="ECO:0000256" key="4">
    <source>
        <dbReference type="ARBA" id="ARBA00022801"/>
    </source>
</evidence>
<dbReference type="PANTHER" id="PTHR11409:SF42">
    <property type="entry name" value="ADENOSINE DEAMINASE-LIKE PROTEIN"/>
    <property type="match status" value="1"/>
</dbReference>
<evidence type="ECO:0000256" key="1">
    <source>
        <dbReference type="ARBA" id="ARBA00001947"/>
    </source>
</evidence>
<dbReference type="GO" id="GO:0009117">
    <property type="term" value="P:nucleotide metabolic process"/>
    <property type="evidence" value="ECO:0007669"/>
    <property type="project" value="UniProtKB-KW"/>
</dbReference>
<evidence type="ECO:0000313" key="8">
    <source>
        <dbReference type="EMBL" id="TBU26336.1"/>
    </source>
</evidence>
<name>A0A4Q9MK46_9APHY</name>
<dbReference type="AlphaFoldDB" id="A0A4Q9MK46"/>
<organism evidence="8">
    <name type="scientific">Dichomitus squalens</name>
    <dbReference type="NCBI Taxonomy" id="114155"/>
    <lineage>
        <taxon>Eukaryota</taxon>
        <taxon>Fungi</taxon>
        <taxon>Dikarya</taxon>
        <taxon>Basidiomycota</taxon>
        <taxon>Agaricomycotina</taxon>
        <taxon>Agaricomycetes</taxon>
        <taxon>Polyporales</taxon>
        <taxon>Polyporaceae</taxon>
        <taxon>Dichomitus</taxon>
    </lineage>
</organism>
<dbReference type="InterPro" id="IPR001365">
    <property type="entry name" value="A_deaminase_dom"/>
</dbReference>
<evidence type="ECO:0000256" key="6">
    <source>
        <dbReference type="ARBA" id="ARBA00023080"/>
    </source>
</evidence>
<protein>
    <submittedName>
        <fullName evidence="8">Metallo-dependent hydrolase</fullName>
    </submittedName>
</protein>
<proteinExistence type="inferred from homology"/>
<reference evidence="8" key="1">
    <citation type="submission" date="2019-01" db="EMBL/GenBank/DDBJ databases">
        <title>Draft genome sequences of three monokaryotic isolates of the white-rot basidiomycete fungus Dichomitus squalens.</title>
        <authorList>
            <consortium name="DOE Joint Genome Institute"/>
            <person name="Lopez S.C."/>
            <person name="Andreopoulos B."/>
            <person name="Pangilinan J."/>
            <person name="Lipzen A."/>
            <person name="Riley R."/>
            <person name="Ahrendt S."/>
            <person name="Ng V."/>
            <person name="Barry K."/>
            <person name="Daum C."/>
            <person name="Grigoriev I.V."/>
            <person name="Hilden K.S."/>
            <person name="Makela M.R."/>
            <person name="de Vries R.P."/>
        </authorList>
    </citation>
    <scope>NUCLEOTIDE SEQUENCE [LARGE SCALE GENOMIC DNA]</scope>
    <source>
        <strain evidence="8">OM18370.1</strain>
    </source>
</reference>
<evidence type="ECO:0000256" key="5">
    <source>
        <dbReference type="ARBA" id="ARBA00022833"/>
    </source>
</evidence>
<dbReference type="GO" id="GO:0004000">
    <property type="term" value="F:adenosine deaminase activity"/>
    <property type="evidence" value="ECO:0007669"/>
    <property type="project" value="TreeGrafter"/>
</dbReference>
<dbReference type="Pfam" id="PF00962">
    <property type="entry name" value="A_deaminase"/>
    <property type="match status" value="1"/>
</dbReference>